<dbReference type="SUPFAM" id="SSF53474">
    <property type="entry name" value="alpha/beta-Hydrolases"/>
    <property type="match status" value="1"/>
</dbReference>
<dbReference type="Gene3D" id="3.40.50.1820">
    <property type="entry name" value="alpha/beta hydrolase"/>
    <property type="match status" value="1"/>
</dbReference>
<reference evidence="2" key="2">
    <citation type="journal article" date="2023" name="IMA Fungus">
        <title>Comparative genomic study of the Penicillium genus elucidates a diverse pangenome and 15 lateral gene transfer events.</title>
        <authorList>
            <person name="Petersen C."/>
            <person name="Sorensen T."/>
            <person name="Nielsen M.R."/>
            <person name="Sondergaard T.E."/>
            <person name="Sorensen J.L."/>
            <person name="Fitzpatrick D.A."/>
            <person name="Frisvad J.C."/>
            <person name="Nielsen K.L."/>
        </authorList>
    </citation>
    <scope>NUCLEOTIDE SEQUENCE</scope>
    <source>
        <strain evidence="2">IBT 20477</strain>
    </source>
</reference>
<dbReference type="AlphaFoldDB" id="A0A9W9J8L1"/>
<sequence length="258" mass="27807">MTESTTILFIPGAWHSPDCYDPVVQRLEAANYKTDKVHLPSVGPAEHHLSFDVDVAQIRTQIERAADAGQEVVVVVHSYGGLPANEAIKGLDIKTRQQNGLIGGVTHLFFCTSFILKEGDSLIGAFGGNDLPWFIVSDDKLEINPADPEKTFYHDCDAGQIEASIAALKPHSYQTLHSPCTYAAWKDVPSTYLYCTQDAAIPLVVQKGMVEGTANGTGMRTESVDASHSPFLSKPDEVTAAIRRAAGEVADIKAGTIP</sequence>
<reference evidence="2" key="1">
    <citation type="submission" date="2022-11" db="EMBL/GenBank/DDBJ databases">
        <authorList>
            <person name="Petersen C."/>
        </authorList>
    </citation>
    <scope>NUCLEOTIDE SEQUENCE</scope>
    <source>
        <strain evidence="2">IBT 20477</strain>
    </source>
</reference>
<keyword evidence="3" id="KW-1185">Reference proteome</keyword>
<gene>
    <name evidence="2" type="ORF">N7449_008220</name>
</gene>
<dbReference type="InterPro" id="IPR029058">
    <property type="entry name" value="AB_hydrolase_fold"/>
</dbReference>
<evidence type="ECO:0000259" key="1">
    <source>
        <dbReference type="Pfam" id="PF12697"/>
    </source>
</evidence>
<feature type="domain" description="AB hydrolase-1" evidence="1">
    <location>
        <begin position="7"/>
        <end position="240"/>
    </location>
</feature>
<evidence type="ECO:0000313" key="3">
    <source>
        <dbReference type="Proteomes" id="UP001150942"/>
    </source>
</evidence>
<dbReference type="Proteomes" id="UP001150942">
    <property type="component" value="Unassembled WGS sequence"/>
</dbReference>
<dbReference type="PANTHER" id="PTHR37017:SF13">
    <property type="entry name" value="AB HYDROLASE-1 DOMAIN-CONTAINING PROTEIN"/>
    <property type="match status" value="1"/>
</dbReference>
<proteinExistence type="predicted"/>
<dbReference type="OrthoDB" id="408373at2759"/>
<dbReference type="GO" id="GO:0017000">
    <property type="term" value="P:antibiotic biosynthetic process"/>
    <property type="evidence" value="ECO:0007669"/>
    <property type="project" value="UniProtKB-ARBA"/>
</dbReference>
<accession>A0A9W9J8L1</accession>
<comment type="caution">
    <text evidence="2">The sequence shown here is derived from an EMBL/GenBank/DDBJ whole genome shotgun (WGS) entry which is preliminary data.</text>
</comment>
<protein>
    <recommendedName>
        <fullName evidence="1">AB hydrolase-1 domain-containing protein</fullName>
    </recommendedName>
</protein>
<organism evidence="2 3">
    <name type="scientific">Penicillium cf. viridicatum</name>
    <dbReference type="NCBI Taxonomy" id="2972119"/>
    <lineage>
        <taxon>Eukaryota</taxon>
        <taxon>Fungi</taxon>
        <taxon>Dikarya</taxon>
        <taxon>Ascomycota</taxon>
        <taxon>Pezizomycotina</taxon>
        <taxon>Eurotiomycetes</taxon>
        <taxon>Eurotiomycetidae</taxon>
        <taxon>Eurotiales</taxon>
        <taxon>Aspergillaceae</taxon>
        <taxon>Penicillium</taxon>
    </lineage>
</organism>
<name>A0A9W9J8L1_9EURO</name>
<dbReference type="InterPro" id="IPR000073">
    <property type="entry name" value="AB_hydrolase_1"/>
</dbReference>
<dbReference type="Pfam" id="PF12697">
    <property type="entry name" value="Abhydrolase_6"/>
    <property type="match status" value="1"/>
</dbReference>
<dbReference type="InterPro" id="IPR052897">
    <property type="entry name" value="Sec-Metab_Biosynth_Hydrolase"/>
</dbReference>
<dbReference type="PANTHER" id="PTHR37017">
    <property type="entry name" value="AB HYDROLASE-1 DOMAIN-CONTAINING PROTEIN-RELATED"/>
    <property type="match status" value="1"/>
</dbReference>
<dbReference type="GO" id="GO:0072330">
    <property type="term" value="P:monocarboxylic acid biosynthetic process"/>
    <property type="evidence" value="ECO:0007669"/>
    <property type="project" value="UniProtKB-ARBA"/>
</dbReference>
<evidence type="ECO:0000313" key="2">
    <source>
        <dbReference type="EMBL" id="KAJ5192078.1"/>
    </source>
</evidence>
<dbReference type="EMBL" id="JAPQKQ010000006">
    <property type="protein sequence ID" value="KAJ5192078.1"/>
    <property type="molecule type" value="Genomic_DNA"/>
</dbReference>